<keyword evidence="2" id="KW-1185">Reference proteome</keyword>
<dbReference type="RefSeq" id="XP_020437528.1">
    <property type="nucleotide sequence ID" value="XM_020573411.1"/>
</dbReference>
<protein>
    <submittedName>
        <fullName evidence="1">Uncharacterized protein</fullName>
    </submittedName>
</protein>
<sequence length="84" mass="9663">MSFLMILKSMSRKTTLDVELDIFAEETNDHWKFENSTFSDIFQNGFDYPGTMNNNILESKSGHHRMIGWNNGNHHMLGSYSGST</sequence>
<dbReference type="InParanoid" id="D3AZP0"/>
<dbReference type="EMBL" id="ADBJ01000008">
    <property type="protein sequence ID" value="EFA85419.1"/>
    <property type="molecule type" value="Genomic_DNA"/>
</dbReference>
<dbReference type="Proteomes" id="UP000001396">
    <property type="component" value="Unassembled WGS sequence"/>
</dbReference>
<proteinExistence type="predicted"/>
<evidence type="ECO:0000313" key="1">
    <source>
        <dbReference type="EMBL" id="EFA85419.1"/>
    </source>
</evidence>
<dbReference type="GeneID" id="31357949"/>
<organism evidence="1 2">
    <name type="scientific">Heterostelium pallidum (strain ATCC 26659 / Pp 5 / PN500)</name>
    <name type="common">Cellular slime mold</name>
    <name type="synonym">Polysphondylium pallidum</name>
    <dbReference type="NCBI Taxonomy" id="670386"/>
    <lineage>
        <taxon>Eukaryota</taxon>
        <taxon>Amoebozoa</taxon>
        <taxon>Evosea</taxon>
        <taxon>Eumycetozoa</taxon>
        <taxon>Dictyostelia</taxon>
        <taxon>Acytosteliales</taxon>
        <taxon>Acytosteliaceae</taxon>
        <taxon>Heterostelium</taxon>
    </lineage>
</organism>
<comment type="caution">
    <text evidence="1">The sequence shown here is derived from an EMBL/GenBank/DDBJ whole genome shotgun (WGS) entry which is preliminary data.</text>
</comment>
<evidence type="ECO:0000313" key="2">
    <source>
        <dbReference type="Proteomes" id="UP000001396"/>
    </source>
</evidence>
<gene>
    <name evidence="1" type="ORF">PPL_02424</name>
</gene>
<dbReference type="AlphaFoldDB" id="D3AZP0"/>
<accession>D3AZP0</accession>
<reference evidence="1 2" key="1">
    <citation type="journal article" date="2011" name="Genome Res.">
        <title>Phylogeny-wide analysis of social amoeba genomes highlights ancient origins for complex intercellular communication.</title>
        <authorList>
            <person name="Heidel A.J."/>
            <person name="Lawal H.M."/>
            <person name="Felder M."/>
            <person name="Schilde C."/>
            <person name="Helps N.R."/>
            <person name="Tunggal B."/>
            <person name="Rivero F."/>
            <person name="John U."/>
            <person name="Schleicher M."/>
            <person name="Eichinger L."/>
            <person name="Platzer M."/>
            <person name="Noegel A.A."/>
            <person name="Schaap P."/>
            <person name="Gloeckner G."/>
        </authorList>
    </citation>
    <scope>NUCLEOTIDE SEQUENCE [LARGE SCALE GENOMIC DNA]</scope>
    <source>
        <strain evidence="2">ATCC 26659 / Pp 5 / PN500</strain>
    </source>
</reference>
<name>D3AZP0_HETP5</name>